<feature type="domain" description="DUF3846" evidence="1">
    <location>
        <begin position="14"/>
        <end position="92"/>
    </location>
</feature>
<gene>
    <name evidence="2" type="ORF">DW856_18650</name>
</gene>
<name>A0A3R6B3U6_9FIRM</name>
<dbReference type="AlphaFoldDB" id="A0A3R6B3U6"/>
<dbReference type="Pfam" id="PF12957">
    <property type="entry name" value="DUF3846"/>
    <property type="match status" value="1"/>
</dbReference>
<evidence type="ECO:0000313" key="3">
    <source>
        <dbReference type="Proteomes" id="UP000283513"/>
    </source>
</evidence>
<organism evidence="2 3">
    <name type="scientific">Roseburia intestinalis</name>
    <dbReference type="NCBI Taxonomy" id="166486"/>
    <lineage>
        <taxon>Bacteria</taxon>
        <taxon>Bacillati</taxon>
        <taxon>Bacillota</taxon>
        <taxon>Clostridia</taxon>
        <taxon>Lachnospirales</taxon>
        <taxon>Lachnospiraceae</taxon>
        <taxon>Roseburia</taxon>
    </lineage>
</organism>
<dbReference type="Proteomes" id="UP000283513">
    <property type="component" value="Unassembled WGS sequence"/>
</dbReference>
<accession>A0A3R6B3U6</accession>
<proteinExistence type="predicted"/>
<reference evidence="2 3" key="1">
    <citation type="submission" date="2018-08" db="EMBL/GenBank/DDBJ databases">
        <title>A genome reference for cultivated species of the human gut microbiota.</title>
        <authorList>
            <person name="Zou Y."/>
            <person name="Xue W."/>
            <person name="Luo G."/>
        </authorList>
    </citation>
    <scope>NUCLEOTIDE SEQUENCE [LARGE SCALE GENOMIC DNA]</scope>
    <source>
        <strain evidence="2 3">AM37-1AC</strain>
    </source>
</reference>
<evidence type="ECO:0000313" key="2">
    <source>
        <dbReference type="EMBL" id="RHC12661.1"/>
    </source>
</evidence>
<sequence>MRVYGFKKDEQGFMDIENTLQAEQEFVGGLIECTALTEEIDLVCNEEGWLIGLEPRVMIRELETIIAGDCFICRHDRQGNFKSIKDEDLELINSKVKPISEEALFKAVLLNYFGLL</sequence>
<dbReference type="RefSeq" id="WP_118599396.1">
    <property type="nucleotide sequence ID" value="NZ_QSHO01000026.1"/>
</dbReference>
<protein>
    <submittedName>
        <fullName evidence="2">DUF3846 domain-containing protein</fullName>
    </submittedName>
</protein>
<evidence type="ECO:0000259" key="1">
    <source>
        <dbReference type="Pfam" id="PF12957"/>
    </source>
</evidence>
<dbReference type="EMBL" id="QSHO01000026">
    <property type="protein sequence ID" value="RHC12661.1"/>
    <property type="molecule type" value="Genomic_DNA"/>
</dbReference>
<comment type="caution">
    <text evidence="2">The sequence shown here is derived from an EMBL/GenBank/DDBJ whole genome shotgun (WGS) entry which is preliminary data.</text>
</comment>
<dbReference type="InterPro" id="IPR024559">
    <property type="entry name" value="DUF3846"/>
</dbReference>